<evidence type="ECO:0000256" key="9">
    <source>
        <dbReference type="HAMAP-Rule" id="MF_00422"/>
    </source>
</evidence>
<accession>A0A6L8WB95</accession>
<comment type="similarity">
    <text evidence="9">Belongs to the SecE/SEC61-gamma family.</text>
</comment>
<comment type="caution">
    <text evidence="10">The sequence shown here is derived from an EMBL/GenBank/DDBJ whole genome shotgun (WGS) entry which is preliminary data.</text>
</comment>
<dbReference type="InterPro" id="IPR005807">
    <property type="entry name" value="SecE_bac"/>
</dbReference>
<keyword evidence="11" id="KW-1185">Reference proteome</keyword>
<evidence type="ECO:0000256" key="6">
    <source>
        <dbReference type="ARBA" id="ARBA00022989"/>
    </source>
</evidence>
<dbReference type="EMBL" id="WTUW01000008">
    <property type="protein sequence ID" value="MZR31740.1"/>
    <property type="molecule type" value="Genomic_DNA"/>
</dbReference>
<dbReference type="RefSeq" id="WP_161316338.1">
    <property type="nucleotide sequence ID" value="NZ_WTUW01000008.1"/>
</dbReference>
<evidence type="ECO:0000256" key="1">
    <source>
        <dbReference type="ARBA" id="ARBA00004370"/>
    </source>
</evidence>
<keyword evidence="6 9" id="KW-1133">Transmembrane helix</keyword>
<dbReference type="HAMAP" id="MF_00422">
    <property type="entry name" value="SecE"/>
    <property type="match status" value="1"/>
</dbReference>
<evidence type="ECO:0000256" key="7">
    <source>
        <dbReference type="ARBA" id="ARBA00023010"/>
    </source>
</evidence>
<evidence type="ECO:0000256" key="3">
    <source>
        <dbReference type="ARBA" id="ARBA00022475"/>
    </source>
</evidence>
<protein>
    <recommendedName>
        <fullName evidence="9">Protein translocase subunit SecE</fullName>
    </recommendedName>
</protein>
<keyword evidence="3 9" id="KW-1003">Cell membrane</keyword>
<dbReference type="GO" id="GO:0008320">
    <property type="term" value="F:protein transmembrane transporter activity"/>
    <property type="evidence" value="ECO:0007669"/>
    <property type="project" value="UniProtKB-UniRule"/>
</dbReference>
<dbReference type="AlphaFoldDB" id="A0A6L8WB95"/>
<feature type="transmembrane region" description="Helical" evidence="9">
    <location>
        <begin position="29"/>
        <end position="49"/>
    </location>
</feature>
<keyword evidence="7 9" id="KW-0811">Translocation</keyword>
<evidence type="ECO:0000313" key="11">
    <source>
        <dbReference type="Proteomes" id="UP000476030"/>
    </source>
</evidence>
<dbReference type="GO" id="GO:0043952">
    <property type="term" value="P:protein transport by the Sec complex"/>
    <property type="evidence" value="ECO:0007669"/>
    <property type="project" value="UniProtKB-UniRule"/>
</dbReference>
<reference evidence="10 11" key="1">
    <citation type="submission" date="2019-12" db="EMBL/GenBank/DDBJ databases">
        <title>Snethiella sp. nov. sp. isolated from sea sand.</title>
        <authorList>
            <person name="Kim J."/>
            <person name="Jeong S.E."/>
            <person name="Jung H.S."/>
            <person name="Jeon C.O."/>
        </authorList>
    </citation>
    <scope>NUCLEOTIDE SEQUENCE [LARGE SCALE GENOMIC DNA]</scope>
    <source>
        <strain evidence="10 11">DP05</strain>
    </source>
</reference>
<evidence type="ECO:0000256" key="5">
    <source>
        <dbReference type="ARBA" id="ARBA00022927"/>
    </source>
</evidence>
<dbReference type="Gene3D" id="1.20.5.1030">
    <property type="entry name" value="Preprotein translocase secy subunit"/>
    <property type="match status" value="1"/>
</dbReference>
<evidence type="ECO:0000256" key="4">
    <source>
        <dbReference type="ARBA" id="ARBA00022692"/>
    </source>
</evidence>
<evidence type="ECO:0000256" key="2">
    <source>
        <dbReference type="ARBA" id="ARBA00022448"/>
    </source>
</evidence>
<evidence type="ECO:0000256" key="8">
    <source>
        <dbReference type="ARBA" id="ARBA00023136"/>
    </source>
</evidence>
<dbReference type="GO" id="GO:0065002">
    <property type="term" value="P:intracellular protein transmembrane transport"/>
    <property type="evidence" value="ECO:0007669"/>
    <property type="project" value="UniProtKB-UniRule"/>
</dbReference>
<keyword evidence="8 9" id="KW-0472">Membrane</keyword>
<comment type="subunit">
    <text evidence="9">Component of the Sec protein translocase complex. Heterotrimer consisting of SecY, SecE and SecG subunits. The heterotrimers can form oligomers, although 1 heterotrimer is thought to be able to translocate proteins. Interacts with the ribosome. Interacts with SecDF, and other proteins may be involved. Interacts with SecA.</text>
</comment>
<sequence>MAKVNPGAFIRQVRQEASKVTWPTRKETLITTGMVFVMVFLASLFFFAVDFGIQNVIKVILSLGS</sequence>
<dbReference type="PANTHER" id="PTHR33910:SF1">
    <property type="entry name" value="PROTEIN TRANSLOCASE SUBUNIT SECE"/>
    <property type="match status" value="1"/>
</dbReference>
<name>A0A6L8WB95_9PROT</name>
<comment type="function">
    <text evidence="9">Essential subunit of the Sec protein translocation channel SecYEG. Clamps together the 2 halves of SecY. May contact the channel plug during translocation.</text>
</comment>
<dbReference type="GO" id="GO:0006605">
    <property type="term" value="P:protein targeting"/>
    <property type="evidence" value="ECO:0007669"/>
    <property type="project" value="UniProtKB-UniRule"/>
</dbReference>
<comment type="subcellular location">
    <subcellularLocation>
        <location evidence="9">Cell membrane</location>
        <topology evidence="9">Single-pass membrane protein</topology>
    </subcellularLocation>
    <subcellularLocation>
        <location evidence="1">Membrane</location>
    </subcellularLocation>
</comment>
<dbReference type="InterPro" id="IPR001901">
    <property type="entry name" value="Translocase_SecE/Sec61-g"/>
</dbReference>
<dbReference type="InterPro" id="IPR038379">
    <property type="entry name" value="SecE_sf"/>
</dbReference>
<keyword evidence="4 9" id="KW-0812">Transmembrane</keyword>
<organism evidence="10 11">
    <name type="scientific">Sneathiella litorea</name>
    <dbReference type="NCBI Taxonomy" id="2606216"/>
    <lineage>
        <taxon>Bacteria</taxon>
        <taxon>Pseudomonadati</taxon>
        <taxon>Pseudomonadota</taxon>
        <taxon>Alphaproteobacteria</taxon>
        <taxon>Sneathiellales</taxon>
        <taxon>Sneathiellaceae</taxon>
        <taxon>Sneathiella</taxon>
    </lineage>
</organism>
<gene>
    <name evidence="9 10" type="primary">secE</name>
    <name evidence="10" type="ORF">GQE98_13975</name>
</gene>
<dbReference type="NCBIfam" id="TIGR00964">
    <property type="entry name" value="secE_bact"/>
    <property type="match status" value="1"/>
</dbReference>
<dbReference type="GO" id="GO:0005886">
    <property type="term" value="C:plasma membrane"/>
    <property type="evidence" value="ECO:0007669"/>
    <property type="project" value="UniProtKB-SubCell"/>
</dbReference>
<proteinExistence type="inferred from homology"/>
<evidence type="ECO:0000313" key="10">
    <source>
        <dbReference type="EMBL" id="MZR31740.1"/>
    </source>
</evidence>
<dbReference type="Proteomes" id="UP000476030">
    <property type="component" value="Unassembled WGS sequence"/>
</dbReference>
<dbReference type="PANTHER" id="PTHR33910">
    <property type="entry name" value="PROTEIN TRANSLOCASE SUBUNIT SECE"/>
    <property type="match status" value="1"/>
</dbReference>
<dbReference type="Pfam" id="PF00584">
    <property type="entry name" value="SecE"/>
    <property type="match status" value="1"/>
</dbReference>
<keyword evidence="2 9" id="KW-0813">Transport</keyword>
<dbReference type="GO" id="GO:0009306">
    <property type="term" value="P:protein secretion"/>
    <property type="evidence" value="ECO:0007669"/>
    <property type="project" value="UniProtKB-UniRule"/>
</dbReference>
<keyword evidence="5 9" id="KW-0653">Protein transport</keyword>